<protein>
    <submittedName>
        <fullName evidence="1">Uncharacterized protein</fullName>
    </submittedName>
</protein>
<keyword evidence="2" id="KW-1185">Reference proteome</keyword>
<organism evidence="1 2">
    <name type="scientific">Faecalicatena orotica</name>
    <dbReference type="NCBI Taxonomy" id="1544"/>
    <lineage>
        <taxon>Bacteria</taxon>
        <taxon>Bacillati</taxon>
        <taxon>Bacillota</taxon>
        <taxon>Clostridia</taxon>
        <taxon>Lachnospirales</taxon>
        <taxon>Lachnospiraceae</taxon>
        <taxon>Faecalicatena</taxon>
    </lineage>
</organism>
<comment type="caution">
    <text evidence="1">The sequence shown here is derived from an EMBL/GenBank/DDBJ whole genome shotgun (WGS) entry which is preliminary data.</text>
</comment>
<dbReference type="Proteomes" id="UP000245845">
    <property type="component" value="Unassembled WGS sequence"/>
</dbReference>
<evidence type="ECO:0000313" key="2">
    <source>
        <dbReference type="Proteomes" id="UP000245845"/>
    </source>
</evidence>
<accession>A0A2Y9BNP5</accession>
<dbReference type="AlphaFoldDB" id="A0A2Y9BNP5"/>
<evidence type="ECO:0000313" key="1">
    <source>
        <dbReference type="EMBL" id="PWJ17374.1"/>
    </source>
</evidence>
<dbReference type="RefSeq" id="WP_181368881.1">
    <property type="nucleotide sequence ID" value="NZ_BAAACK010000029.1"/>
</dbReference>
<proteinExistence type="predicted"/>
<gene>
    <name evidence="1" type="ORF">A8806_1282</name>
</gene>
<sequence length="53" mass="6495">MKFDWFEILKYLEKHAKNDDEFNKKLLTLTQQDAADLWVELNQKTVNRRQPLM</sequence>
<name>A0A2Y9BNP5_9FIRM</name>
<dbReference type="EMBL" id="QGDL01000028">
    <property type="protein sequence ID" value="PWJ17374.1"/>
    <property type="molecule type" value="Genomic_DNA"/>
</dbReference>
<reference evidence="1 2" key="1">
    <citation type="submission" date="2018-05" db="EMBL/GenBank/DDBJ databases">
        <title>The Hungate 1000. A catalogue of reference genomes from the rumen microbiome.</title>
        <authorList>
            <person name="Kelly W."/>
        </authorList>
    </citation>
    <scope>NUCLEOTIDE SEQUENCE [LARGE SCALE GENOMIC DNA]</scope>
    <source>
        <strain evidence="1 2">NLAE-zl-C242</strain>
    </source>
</reference>